<feature type="signal peptide" evidence="2">
    <location>
        <begin position="1"/>
        <end position="22"/>
    </location>
</feature>
<organism evidence="4 5">
    <name type="scientific">Proteiniphilum saccharofermentans</name>
    <dbReference type="NCBI Taxonomy" id="1642647"/>
    <lineage>
        <taxon>Bacteria</taxon>
        <taxon>Pseudomonadati</taxon>
        <taxon>Bacteroidota</taxon>
        <taxon>Bacteroidia</taxon>
        <taxon>Bacteroidales</taxon>
        <taxon>Dysgonomonadaceae</taxon>
        <taxon>Proteiniphilum</taxon>
    </lineage>
</organism>
<evidence type="ECO:0000259" key="3">
    <source>
        <dbReference type="Pfam" id="PF00326"/>
    </source>
</evidence>
<sequence length="757" mass="85622">MNIIKRIGVLIAVIVTTMSLNAQTIAGDWKGTLSVQGIDLELIFHLTGEDGNLSGTMDVPMQGAAGIPVDVAELLDNRLKLGVTAAQIVYNGELQGDSITGNYEQAGMTLPLTLRRFESKLPGNPDLVTNEEALRKLVDFDKGDYKYSVADYFARPNASAFQLSPNGKYLSYKEKDGLKNHVYIKNLASGEVIRAIEEKEEPIKGYGWINDDRLFYAMDNGGNENYHIYATNIDGGNSRDLTPFEGVRAGIISLLKDQKDYIIISMNKDNPQIFEPYKLNVVTGELEKLYENSDVANPIQGYDFDKEGNLRAYTKMVNGVEMEFYYKNTETGDFELKKKMNWDDSFSIIAFNYNTSDPDDAYVVTNLDGDKTRIVLYDLKNNREIKEVFSNPQYDVAGMGLSRKRNYEIDYFSYEGEKSEVIPVSDLYKEIDAGVNKNFPGKIYGIADYDDDENTFLIILQSDKLYGKYYEYDVKTKQFTLLYDLMPQLKEEDMAEMRPITFKSRDGLTIHGYITLPKEALAGKRVPMIVNPHGGPQGIRDSWGFNPETQLFASRGYATLQVNFRISGGYGKEFLRAGFKQIGRKVMDDVEDGVRYAIAQGWADESKIAIYGGSHGGYATLMGLVKTPDLYTCGVDYVGVSNIETFFSSFPEYWKPLTEMVKQIWYDLDDPEEKVIAREASPVYQIDKISKPVYVVQGANDPRVNINESDQIVTALRAKGLEIPYMVKYNEGHGFYREENRMDFYSTMLGFLAKYLK</sequence>
<dbReference type="Proteomes" id="UP000187464">
    <property type="component" value="Chromosome I"/>
</dbReference>
<keyword evidence="5" id="KW-1185">Reference proteome</keyword>
<dbReference type="Pfam" id="PF00326">
    <property type="entry name" value="Peptidase_S9"/>
    <property type="match status" value="1"/>
</dbReference>
<feature type="domain" description="Peptidase S9 prolyl oligopeptidase catalytic" evidence="3">
    <location>
        <begin position="543"/>
        <end position="757"/>
    </location>
</feature>
<evidence type="ECO:0000256" key="1">
    <source>
        <dbReference type="ARBA" id="ARBA00022801"/>
    </source>
</evidence>
<dbReference type="GO" id="GO:0004252">
    <property type="term" value="F:serine-type endopeptidase activity"/>
    <property type="evidence" value="ECO:0007669"/>
    <property type="project" value="TreeGrafter"/>
</dbReference>
<accession>A0A1R3SYL0</accession>
<dbReference type="PANTHER" id="PTHR42776:SF27">
    <property type="entry name" value="DIPEPTIDYL PEPTIDASE FAMILY MEMBER 6"/>
    <property type="match status" value="1"/>
</dbReference>
<dbReference type="SUPFAM" id="SSF82171">
    <property type="entry name" value="DPP6 N-terminal domain-like"/>
    <property type="match status" value="1"/>
</dbReference>
<dbReference type="SUPFAM" id="SSF53474">
    <property type="entry name" value="alpha/beta-Hydrolases"/>
    <property type="match status" value="1"/>
</dbReference>
<evidence type="ECO:0000313" key="4">
    <source>
        <dbReference type="EMBL" id="SCD18979.1"/>
    </source>
</evidence>
<keyword evidence="2" id="KW-0732">Signal</keyword>
<name>A0A1R3SYL0_9BACT</name>
<dbReference type="InterPro" id="IPR011042">
    <property type="entry name" value="6-blade_b-propeller_TolB-like"/>
</dbReference>
<dbReference type="Gene3D" id="3.40.50.1820">
    <property type="entry name" value="alpha/beta hydrolase"/>
    <property type="match status" value="1"/>
</dbReference>
<reference evidence="4 5" key="1">
    <citation type="submission" date="2016-08" db="EMBL/GenBank/DDBJ databases">
        <authorList>
            <person name="Seilhamer J.J."/>
        </authorList>
    </citation>
    <scope>NUCLEOTIDE SEQUENCE [LARGE SCALE GENOMIC DNA]</scope>
    <source>
        <strain evidence="4">M3/6</strain>
    </source>
</reference>
<protein>
    <recommendedName>
        <fullName evidence="3">Peptidase S9 prolyl oligopeptidase catalytic domain-containing protein</fullName>
    </recommendedName>
</protein>
<keyword evidence="1" id="KW-0378">Hydrolase</keyword>
<dbReference type="RefSeq" id="WP_232001491.1">
    <property type="nucleotide sequence ID" value="NZ_LT605205.1"/>
</dbReference>
<dbReference type="EMBL" id="LT605205">
    <property type="protein sequence ID" value="SCD18979.1"/>
    <property type="molecule type" value="Genomic_DNA"/>
</dbReference>
<dbReference type="KEGG" id="psac:PSM36_0143"/>
<dbReference type="PANTHER" id="PTHR42776">
    <property type="entry name" value="SERINE PEPTIDASE S9 FAMILY MEMBER"/>
    <property type="match status" value="1"/>
</dbReference>
<dbReference type="GO" id="GO:0006508">
    <property type="term" value="P:proteolysis"/>
    <property type="evidence" value="ECO:0007669"/>
    <property type="project" value="InterPro"/>
</dbReference>
<dbReference type="InterPro" id="IPR029058">
    <property type="entry name" value="AB_hydrolase_fold"/>
</dbReference>
<dbReference type="InterPro" id="IPR001375">
    <property type="entry name" value="Peptidase_S9_cat"/>
</dbReference>
<dbReference type="AlphaFoldDB" id="A0A1R3SYL0"/>
<evidence type="ECO:0000313" key="5">
    <source>
        <dbReference type="Proteomes" id="UP000187464"/>
    </source>
</evidence>
<proteinExistence type="predicted"/>
<dbReference type="Gene3D" id="2.120.10.30">
    <property type="entry name" value="TolB, C-terminal domain"/>
    <property type="match status" value="1"/>
</dbReference>
<feature type="chain" id="PRO_5010330807" description="Peptidase S9 prolyl oligopeptidase catalytic domain-containing protein" evidence="2">
    <location>
        <begin position="23"/>
        <end position="757"/>
    </location>
</feature>
<dbReference type="STRING" id="1642647.PSM36_0143"/>
<gene>
    <name evidence="4" type="ORF">PSM36_0143</name>
</gene>
<evidence type="ECO:0000256" key="2">
    <source>
        <dbReference type="SAM" id="SignalP"/>
    </source>
</evidence>